<dbReference type="NCBIfam" id="TIGR04167">
    <property type="entry name" value="rSAM_SeCys"/>
    <property type="match status" value="1"/>
</dbReference>
<dbReference type="Gene3D" id="3.20.20.70">
    <property type="entry name" value="Aldolase class I"/>
    <property type="match status" value="1"/>
</dbReference>
<organism evidence="2">
    <name type="scientific">marine sediment metagenome</name>
    <dbReference type="NCBI Taxonomy" id="412755"/>
    <lineage>
        <taxon>unclassified sequences</taxon>
        <taxon>metagenomes</taxon>
        <taxon>ecological metagenomes</taxon>
    </lineage>
</organism>
<protein>
    <recommendedName>
        <fullName evidence="1">Arsenosugar biosynthesis radical SAM protein ArsS-like C-terminal domain-containing protein</fullName>
    </recommendedName>
</protein>
<dbReference type="InterPro" id="IPR024521">
    <property type="entry name" value="ArsS-like_C"/>
</dbReference>
<dbReference type="PANTHER" id="PTHR43728">
    <property type="entry name" value="SLR0304 PROTEIN"/>
    <property type="match status" value="1"/>
</dbReference>
<comment type="caution">
    <text evidence="2">The sequence shown here is derived from an EMBL/GenBank/DDBJ whole genome shotgun (WGS) entry which is preliminary data.</text>
</comment>
<proteinExistence type="predicted"/>
<feature type="non-terminal residue" evidence="2">
    <location>
        <position position="1"/>
    </location>
</feature>
<reference evidence="2" key="1">
    <citation type="journal article" date="2015" name="Nature">
        <title>Complex archaea that bridge the gap between prokaryotes and eukaryotes.</title>
        <authorList>
            <person name="Spang A."/>
            <person name="Saw J.H."/>
            <person name="Jorgensen S.L."/>
            <person name="Zaremba-Niedzwiedzka K."/>
            <person name="Martijn J."/>
            <person name="Lind A.E."/>
            <person name="van Eijk R."/>
            <person name="Schleper C."/>
            <person name="Guy L."/>
            <person name="Ettema T.J."/>
        </authorList>
    </citation>
    <scope>NUCLEOTIDE SEQUENCE</scope>
</reference>
<dbReference type="EMBL" id="LAZR01059597">
    <property type="protein sequence ID" value="KKK67463.1"/>
    <property type="molecule type" value="Genomic_DNA"/>
</dbReference>
<name>A0A0F8XF30_9ZZZZ</name>
<gene>
    <name evidence="2" type="ORF">LCGC14_2953820</name>
</gene>
<accession>A0A0F8XF30</accession>
<dbReference type="InterPro" id="IPR026351">
    <property type="entry name" value="rSAM_ArsS-like"/>
</dbReference>
<sequence length="263" mass="29345">ENMESKIVDEVIAYARRSQFETIDITGGAPELNPNLSRLIESIVPFANRIMLRSNLSVLNDGKRDHLMTLLKQNRVVIVASFPSLNEIQADSQRGDGTFKINIEALRKLNALGYGHKGSGLELDLVSNPTGAFLAPSQAQTDERFHQVLEQKWGIVFDQLFNFANVPLGRYRNWLIKSENLKQYMQKLISGFNPLSVKDVMCRSLVSVSWDGYLYDCDFNLAGELFMGGHKIHVSEMPGPPAPEPHIATDNHCYTCTAGAGFT</sequence>
<dbReference type="Pfam" id="PF12345">
    <property type="entry name" value="DUF3641"/>
    <property type="match status" value="1"/>
</dbReference>
<dbReference type="SUPFAM" id="SSF102114">
    <property type="entry name" value="Radical SAM enzymes"/>
    <property type="match status" value="1"/>
</dbReference>
<dbReference type="AlphaFoldDB" id="A0A0F8XF30"/>
<dbReference type="InterPro" id="IPR013785">
    <property type="entry name" value="Aldolase_TIM"/>
</dbReference>
<feature type="domain" description="Arsenosugar biosynthesis radical SAM protein ArsS-like C-terminal" evidence="1">
    <location>
        <begin position="134"/>
        <end position="262"/>
    </location>
</feature>
<evidence type="ECO:0000313" key="2">
    <source>
        <dbReference type="EMBL" id="KKK67463.1"/>
    </source>
</evidence>
<dbReference type="PANTHER" id="PTHR43728:SF1">
    <property type="entry name" value="FE-S OXIDOREDUCTASE"/>
    <property type="match status" value="1"/>
</dbReference>
<dbReference type="InterPro" id="IPR058240">
    <property type="entry name" value="rSAM_sf"/>
</dbReference>
<evidence type="ECO:0000259" key="1">
    <source>
        <dbReference type="Pfam" id="PF12345"/>
    </source>
</evidence>